<proteinExistence type="predicted"/>
<accession>A0ABN9Y7D1</accession>
<sequence length="73" mass="7302">GEAKPEGRQEKEAESKTVAEKGGAEAGAEKASAEGASAERAGAEEDGRAAKQTANVATLRGSSRGSLRIVSST</sequence>
<feature type="region of interest" description="Disordered" evidence="1">
    <location>
        <begin position="1"/>
        <end position="73"/>
    </location>
</feature>
<dbReference type="EMBL" id="CAUYUJ010022034">
    <property type="protein sequence ID" value="CAK0908532.1"/>
    <property type="molecule type" value="Genomic_DNA"/>
</dbReference>
<gene>
    <name evidence="2" type="ORF">PCOR1329_LOCUS83189</name>
</gene>
<name>A0ABN9Y7D1_9DINO</name>
<comment type="caution">
    <text evidence="2">The sequence shown here is derived from an EMBL/GenBank/DDBJ whole genome shotgun (WGS) entry which is preliminary data.</text>
</comment>
<protein>
    <submittedName>
        <fullName evidence="2">Uncharacterized protein</fullName>
    </submittedName>
</protein>
<evidence type="ECO:0000313" key="2">
    <source>
        <dbReference type="EMBL" id="CAK0908532.1"/>
    </source>
</evidence>
<keyword evidence="3" id="KW-1185">Reference proteome</keyword>
<evidence type="ECO:0000256" key="1">
    <source>
        <dbReference type="SAM" id="MobiDB-lite"/>
    </source>
</evidence>
<dbReference type="Proteomes" id="UP001189429">
    <property type="component" value="Unassembled WGS sequence"/>
</dbReference>
<feature type="non-terminal residue" evidence="2">
    <location>
        <position position="1"/>
    </location>
</feature>
<feature type="compositionally biased region" description="Polar residues" evidence="1">
    <location>
        <begin position="52"/>
        <end position="73"/>
    </location>
</feature>
<organism evidence="2 3">
    <name type="scientific">Prorocentrum cordatum</name>
    <dbReference type="NCBI Taxonomy" id="2364126"/>
    <lineage>
        <taxon>Eukaryota</taxon>
        <taxon>Sar</taxon>
        <taxon>Alveolata</taxon>
        <taxon>Dinophyceae</taxon>
        <taxon>Prorocentrales</taxon>
        <taxon>Prorocentraceae</taxon>
        <taxon>Prorocentrum</taxon>
    </lineage>
</organism>
<reference evidence="2" key="1">
    <citation type="submission" date="2023-10" db="EMBL/GenBank/DDBJ databases">
        <authorList>
            <person name="Chen Y."/>
            <person name="Shah S."/>
            <person name="Dougan E. K."/>
            <person name="Thang M."/>
            <person name="Chan C."/>
        </authorList>
    </citation>
    <scope>NUCLEOTIDE SEQUENCE [LARGE SCALE GENOMIC DNA]</scope>
</reference>
<feature type="compositionally biased region" description="Basic and acidic residues" evidence="1">
    <location>
        <begin position="1"/>
        <end position="32"/>
    </location>
</feature>
<evidence type="ECO:0000313" key="3">
    <source>
        <dbReference type="Proteomes" id="UP001189429"/>
    </source>
</evidence>